<feature type="compositionally biased region" description="Low complexity" evidence="1">
    <location>
        <begin position="191"/>
        <end position="209"/>
    </location>
</feature>
<protein>
    <submittedName>
        <fullName evidence="2">Uncharacterized protein</fullName>
    </submittedName>
</protein>
<evidence type="ECO:0000313" key="3">
    <source>
        <dbReference type="Proteomes" id="UP001221757"/>
    </source>
</evidence>
<dbReference type="EMBL" id="JARKIE010000012">
    <property type="protein sequence ID" value="KAJ7703607.1"/>
    <property type="molecule type" value="Genomic_DNA"/>
</dbReference>
<dbReference type="AlphaFoldDB" id="A0AAD7GNT5"/>
<keyword evidence="3" id="KW-1185">Reference proteome</keyword>
<dbReference type="Proteomes" id="UP001221757">
    <property type="component" value="Unassembled WGS sequence"/>
</dbReference>
<proteinExistence type="predicted"/>
<feature type="compositionally biased region" description="Polar residues" evidence="1">
    <location>
        <begin position="164"/>
        <end position="178"/>
    </location>
</feature>
<evidence type="ECO:0000256" key="1">
    <source>
        <dbReference type="SAM" id="MobiDB-lite"/>
    </source>
</evidence>
<reference evidence="2" key="1">
    <citation type="submission" date="2023-03" db="EMBL/GenBank/DDBJ databases">
        <title>Massive genome expansion in bonnet fungi (Mycena s.s.) driven by repeated elements and novel gene families across ecological guilds.</title>
        <authorList>
            <consortium name="Lawrence Berkeley National Laboratory"/>
            <person name="Harder C.B."/>
            <person name="Miyauchi S."/>
            <person name="Viragh M."/>
            <person name="Kuo A."/>
            <person name="Thoen E."/>
            <person name="Andreopoulos B."/>
            <person name="Lu D."/>
            <person name="Skrede I."/>
            <person name="Drula E."/>
            <person name="Henrissat B."/>
            <person name="Morin E."/>
            <person name="Kohler A."/>
            <person name="Barry K."/>
            <person name="LaButti K."/>
            <person name="Morin E."/>
            <person name="Salamov A."/>
            <person name="Lipzen A."/>
            <person name="Mereny Z."/>
            <person name="Hegedus B."/>
            <person name="Baldrian P."/>
            <person name="Stursova M."/>
            <person name="Weitz H."/>
            <person name="Taylor A."/>
            <person name="Grigoriev I.V."/>
            <person name="Nagy L.G."/>
            <person name="Martin F."/>
            <person name="Kauserud H."/>
        </authorList>
    </citation>
    <scope>NUCLEOTIDE SEQUENCE</scope>
    <source>
        <strain evidence="2">CBHHK067</strain>
    </source>
</reference>
<feature type="region of interest" description="Disordered" evidence="1">
    <location>
        <begin position="157"/>
        <end position="210"/>
    </location>
</feature>
<accession>A0AAD7GNT5</accession>
<evidence type="ECO:0000313" key="2">
    <source>
        <dbReference type="EMBL" id="KAJ7703607.1"/>
    </source>
</evidence>
<gene>
    <name evidence="2" type="ORF">B0H17DRAFT_1127224</name>
</gene>
<sequence>MVARRGHGVAVRIYSSWAGGVRVVAQRLEGDVGADVSEGIRTGPGSGVRCRGCARSKYLRAVVGPVSETWLASEIRSPISCVTNLKVPDCKPHISVLKGRLMIRLVYGPGKRPAGTVKLHDEIGDSIIDVQQELTTTIQQQKALAAQLKELKLQKKELDRVPRHSTSGRTAQSTSSIPQLVGNADSDSDVDSAAPQTSSSSPPVSSPAPLLRRASRFPLSDYSHEYAALDCNDTDFPIGICTTAPSESVAFDPEFNAPLDSLPALCPEPPRSFNQESAVPAPVFPQPHLNILAEDLFSFPPVSPQPLLDIPDKDLFSFLDTPGFDSGLFSILLPLISTHILQLWGSTSLHLMTNLSSHPRHPVLS</sequence>
<name>A0AAD7GNT5_MYCRO</name>
<comment type="caution">
    <text evidence="2">The sequence shown here is derived from an EMBL/GenBank/DDBJ whole genome shotgun (WGS) entry which is preliminary data.</text>
</comment>
<organism evidence="2 3">
    <name type="scientific">Mycena rosella</name>
    <name type="common">Pink bonnet</name>
    <name type="synonym">Agaricus rosellus</name>
    <dbReference type="NCBI Taxonomy" id="1033263"/>
    <lineage>
        <taxon>Eukaryota</taxon>
        <taxon>Fungi</taxon>
        <taxon>Dikarya</taxon>
        <taxon>Basidiomycota</taxon>
        <taxon>Agaricomycotina</taxon>
        <taxon>Agaricomycetes</taxon>
        <taxon>Agaricomycetidae</taxon>
        <taxon>Agaricales</taxon>
        <taxon>Marasmiineae</taxon>
        <taxon>Mycenaceae</taxon>
        <taxon>Mycena</taxon>
    </lineage>
</organism>